<keyword evidence="1" id="KW-0812">Transmembrane</keyword>
<evidence type="ECO:0000259" key="2">
    <source>
        <dbReference type="Pfam" id="PF26566"/>
    </source>
</evidence>
<keyword evidence="1" id="KW-0472">Membrane</keyword>
<comment type="caution">
    <text evidence="3">The sequence shown here is derived from an EMBL/GenBank/DDBJ whole genome shotgun (WGS) entry which is preliminary data.</text>
</comment>
<proteinExistence type="predicted"/>
<dbReference type="Proteomes" id="UP000812270">
    <property type="component" value="Unassembled WGS sequence"/>
</dbReference>
<accession>A0A9E2S897</accession>
<feature type="transmembrane region" description="Helical" evidence="1">
    <location>
        <begin position="180"/>
        <end position="202"/>
    </location>
</feature>
<feature type="transmembrane region" description="Helical" evidence="1">
    <location>
        <begin position="146"/>
        <end position="168"/>
    </location>
</feature>
<reference evidence="3" key="1">
    <citation type="submission" date="2021-06" db="EMBL/GenBank/DDBJ databases">
        <authorList>
            <person name="Huq M.A."/>
        </authorList>
    </citation>
    <scope>NUCLEOTIDE SEQUENCE</scope>
    <source>
        <strain evidence="3">MAH-26</strain>
    </source>
</reference>
<evidence type="ECO:0000256" key="1">
    <source>
        <dbReference type="SAM" id="Phobius"/>
    </source>
</evidence>
<dbReference type="EMBL" id="JAHSPG010000012">
    <property type="protein sequence ID" value="MBV4358373.1"/>
    <property type="molecule type" value="Genomic_DNA"/>
</dbReference>
<sequence length="296" mass="35063">MTKTTLISKVQYKNFETGEFVDVQERSYEETIELIEKFPWNDQREKIVVDLTNPSITIEGKNNDFLKFALFFNRKYVLHYFDETQTLYTKSFFNLNEGFQYIKNYFEQPTFDTTDFRKENTWLQHNLQHFTTHDFRYEVSPKSTRTFLLSTSGTSFLVGIIFLIIILLNHLYSTNIAELFVLLLVMFLIGGGMNLILFFNYYNYAKDKVLIMSKGNDTFYFGTAENLIEYNKKEILQYTIFRTRGSRSSINAFAVVDIALKNGTLLRIPNLLVGYQAMEQKLFEYKRIEKNRFPFV</sequence>
<feature type="domain" description="PH" evidence="2">
    <location>
        <begin position="137"/>
        <end position="281"/>
    </location>
</feature>
<evidence type="ECO:0000313" key="3">
    <source>
        <dbReference type="EMBL" id="MBV4358373.1"/>
    </source>
</evidence>
<dbReference type="InterPro" id="IPR058916">
    <property type="entry name" value="PH_40"/>
</dbReference>
<gene>
    <name evidence="3" type="ORF">KTO63_14505</name>
</gene>
<keyword evidence="4" id="KW-1185">Reference proteome</keyword>
<protein>
    <recommendedName>
        <fullName evidence="2">PH domain-containing protein</fullName>
    </recommendedName>
</protein>
<evidence type="ECO:0000313" key="4">
    <source>
        <dbReference type="Proteomes" id="UP000812270"/>
    </source>
</evidence>
<organism evidence="3 4">
    <name type="scientific">Pinibacter aurantiacus</name>
    <dbReference type="NCBI Taxonomy" id="2851599"/>
    <lineage>
        <taxon>Bacteria</taxon>
        <taxon>Pseudomonadati</taxon>
        <taxon>Bacteroidota</taxon>
        <taxon>Chitinophagia</taxon>
        <taxon>Chitinophagales</taxon>
        <taxon>Chitinophagaceae</taxon>
        <taxon>Pinibacter</taxon>
    </lineage>
</organism>
<dbReference type="AlphaFoldDB" id="A0A9E2S897"/>
<dbReference type="RefSeq" id="WP_217792058.1">
    <property type="nucleotide sequence ID" value="NZ_JAHSPG010000012.1"/>
</dbReference>
<name>A0A9E2S897_9BACT</name>
<dbReference type="Pfam" id="PF26566">
    <property type="entry name" value="PH_40"/>
    <property type="match status" value="1"/>
</dbReference>
<keyword evidence="1" id="KW-1133">Transmembrane helix</keyword>